<keyword evidence="1" id="KW-0813">Transport</keyword>
<evidence type="ECO:0000313" key="2">
    <source>
        <dbReference type="EMBL" id="OWZ03469.1"/>
    </source>
</evidence>
<accession>A0A225VEV4</accession>
<dbReference type="AlphaFoldDB" id="A0A225VEV4"/>
<comment type="caution">
    <text evidence="2">The sequence shown here is derived from an EMBL/GenBank/DDBJ whole genome shotgun (WGS) entry which is preliminary data.</text>
</comment>
<gene>
    <name evidence="2" type="ORF">PHMEG_00024794</name>
</gene>
<organism evidence="2 3">
    <name type="scientific">Phytophthora megakarya</name>
    <dbReference type="NCBI Taxonomy" id="4795"/>
    <lineage>
        <taxon>Eukaryota</taxon>
        <taxon>Sar</taxon>
        <taxon>Stramenopiles</taxon>
        <taxon>Oomycota</taxon>
        <taxon>Peronosporomycetes</taxon>
        <taxon>Peronosporales</taxon>
        <taxon>Peronosporaceae</taxon>
        <taxon>Phytophthora</taxon>
    </lineage>
</organism>
<protein>
    <submittedName>
        <fullName evidence="2">ABC transporter</fullName>
    </submittedName>
</protein>
<keyword evidence="3" id="KW-1185">Reference proteome</keyword>
<dbReference type="Proteomes" id="UP000198211">
    <property type="component" value="Unassembled WGS sequence"/>
</dbReference>
<reference evidence="3" key="1">
    <citation type="submission" date="2017-03" db="EMBL/GenBank/DDBJ databases">
        <title>Phytopthora megakarya and P. palmivora, two closely related causual agents of cacao black pod achieved similar genome size and gene model numbers by different mechanisms.</title>
        <authorList>
            <person name="Ali S."/>
            <person name="Shao J."/>
            <person name="Larry D.J."/>
            <person name="Kronmiller B."/>
            <person name="Shen D."/>
            <person name="Strem M.D."/>
            <person name="Melnick R.L."/>
            <person name="Guiltinan M.J."/>
            <person name="Tyler B.M."/>
            <person name="Meinhardt L.W."/>
            <person name="Bailey B.A."/>
        </authorList>
    </citation>
    <scope>NUCLEOTIDE SEQUENCE [LARGE SCALE GENOMIC DNA]</scope>
    <source>
        <strain evidence="3">zdho120</strain>
    </source>
</reference>
<sequence length="92" mass="10364">MCGGEHKRVTGAMEFGNKHAEMIDEVGTGLNRAAIFGIITTQRNSPKKRHKTVLGSVSQQSSEAFELFHDVVIPNEGQMMYYRTHTENVWLL</sequence>
<evidence type="ECO:0000256" key="1">
    <source>
        <dbReference type="ARBA" id="ARBA00022448"/>
    </source>
</evidence>
<dbReference type="PANTHER" id="PTHR19241">
    <property type="entry name" value="ATP-BINDING CASSETTE TRANSPORTER"/>
    <property type="match status" value="1"/>
</dbReference>
<dbReference type="EMBL" id="NBNE01005504">
    <property type="protein sequence ID" value="OWZ03469.1"/>
    <property type="molecule type" value="Genomic_DNA"/>
</dbReference>
<dbReference type="OrthoDB" id="66620at2759"/>
<dbReference type="STRING" id="4795.A0A225VEV4"/>
<proteinExistence type="predicted"/>
<evidence type="ECO:0000313" key="3">
    <source>
        <dbReference type="Proteomes" id="UP000198211"/>
    </source>
</evidence>
<name>A0A225VEV4_9STRA</name>